<proteinExistence type="predicted"/>
<sequence length="162" mass="17512">MNLDALDVTGQASEPATRAELADIAESLGPMPAGYAAIVTRFGFCAIGDYVRVYPPSALEALTREWRQRVTDYWFWDLTDVGLTKEEVQAGFSPADTFDGDEVVVVPGRADLLLLPRASDVGVRLDPDLRMAVAQVLERSGYPPATSVETFSTEELPGSGES</sequence>
<name>A0ABN2XZG3_9ACTN</name>
<comment type="caution">
    <text evidence="1">The sequence shown here is derived from an EMBL/GenBank/DDBJ whole genome shotgun (WGS) entry which is preliminary data.</text>
</comment>
<dbReference type="Proteomes" id="UP001500575">
    <property type="component" value="Unassembled WGS sequence"/>
</dbReference>
<accession>A0ABN2XZG3</accession>
<evidence type="ECO:0000313" key="1">
    <source>
        <dbReference type="EMBL" id="GAA2119352.1"/>
    </source>
</evidence>
<reference evidence="1 2" key="1">
    <citation type="journal article" date="2019" name="Int. J. Syst. Evol. Microbiol.">
        <title>The Global Catalogue of Microorganisms (GCM) 10K type strain sequencing project: providing services to taxonomists for standard genome sequencing and annotation.</title>
        <authorList>
            <consortium name="The Broad Institute Genomics Platform"/>
            <consortium name="The Broad Institute Genome Sequencing Center for Infectious Disease"/>
            <person name="Wu L."/>
            <person name="Ma J."/>
        </authorList>
    </citation>
    <scope>NUCLEOTIDE SEQUENCE [LARGE SCALE GENOMIC DNA]</scope>
    <source>
        <strain evidence="1 2">JCM 16021</strain>
    </source>
</reference>
<protein>
    <recommendedName>
        <fullName evidence="3">SMI1/KNR4 family protein</fullName>
    </recommendedName>
</protein>
<gene>
    <name evidence="1" type="ORF">GCM10009843_11980</name>
</gene>
<organism evidence="1 2">
    <name type="scientific">Nocardioides bigeumensis</name>
    <dbReference type="NCBI Taxonomy" id="433657"/>
    <lineage>
        <taxon>Bacteria</taxon>
        <taxon>Bacillati</taxon>
        <taxon>Actinomycetota</taxon>
        <taxon>Actinomycetes</taxon>
        <taxon>Propionibacteriales</taxon>
        <taxon>Nocardioidaceae</taxon>
        <taxon>Nocardioides</taxon>
    </lineage>
</organism>
<dbReference type="EMBL" id="BAAAQQ010000003">
    <property type="protein sequence ID" value="GAA2119352.1"/>
    <property type="molecule type" value="Genomic_DNA"/>
</dbReference>
<keyword evidence="2" id="KW-1185">Reference proteome</keyword>
<evidence type="ECO:0008006" key="3">
    <source>
        <dbReference type="Google" id="ProtNLM"/>
    </source>
</evidence>
<evidence type="ECO:0000313" key="2">
    <source>
        <dbReference type="Proteomes" id="UP001500575"/>
    </source>
</evidence>
<dbReference type="RefSeq" id="WP_344302758.1">
    <property type="nucleotide sequence ID" value="NZ_BAAAQQ010000003.1"/>
</dbReference>